<comment type="caution">
    <text evidence="3">The sequence shown here is derived from an EMBL/GenBank/DDBJ whole genome shotgun (WGS) entry which is preliminary data.</text>
</comment>
<gene>
    <name evidence="3" type="ORF">GCM10009663_69070</name>
</gene>
<evidence type="ECO:0000259" key="2">
    <source>
        <dbReference type="Pfam" id="PF00144"/>
    </source>
</evidence>
<dbReference type="SUPFAM" id="SSF56601">
    <property type="entry name" value="beta-lactamase/transpeptidase-like"/>
    <property type="match status" value="1"/>
</dbReference>
<protein>
    <recommendedName>
        <fullName evidence="2">Beta-lactamase-related domain-containing protein</fullName>
    </recommendedName>
</protein>
<evidence type="ECO:0000256" key="1">
    <source>
        <dbReference type="ARBA" id="ARBA00022801"/>
    </source>
</evidence>
<dbReference type="RefSeq" id="WP_344627684.1">
    <property type="nucleotide sequence ID" value="NZ_BAAALD010000113.1"/>
</dbReference>
<dbReference type="InterPro" id="IPR001466">
    <property type="entry name" value="Beta-lactam-related"/>
</dbReference>
<reference evidence="3 4" key="1">
    <citation type="journal article" date="2019" name="Int. J. Syst. Evol. Microbiol.">
        <title>The Global Catalogue of Microorganisms (GCM) 10K type strain sequencing project: providing services to taxonomists for standard genome sequencing and annotation.</title>
        <authorList>
            <consortium name="The Broad Institute Genomics Platform"/>
            <consortium name="The Broad Institute Genome Sequencing Center for Infectious Disease"/>
            <person name="Wu L."/>
            <person name="Ma J."/>
        </authorList>
    </citation>
    <scope>NUCLEOTIDE SEQUENCE [LARGE SCALE GENOMIC DNA]</scope>
    <source>
        <strain evidence="3 4">JCM 13002</strain>
    </source>
</reference>
<dbReference type="InterPro" id="IPR012338">
    <property type="entry name" value="Beta-lactam/transpept-like"/>
</dbReference>
<dbReference type="InterPro" id="IPR050789">
    <property type="entry name" value="Diverse_Enzym_Activities"/>
</dbReference>
<name>A0ABN1U4V9_9ACTN</name>
<sequence>MTTTPWTPAAAAALADALDHAVLDRGVPGGVLVLGTAGSTEAAGRTVAARGTVAPECGPAGPDDRTRYDLASLTKITATWALTGRALAAGLLDLDEPLRARFPRLPSPGGWLTVRQLLAHSAGLQPETRLDRYLHLDRPLAELLCAEQLVATPGAEHRYINRGYVLLGLLLADAHGTPLDALGDHYWHGLGMRDTEFGPVRRSPAVAPTEQRLRGAPRTWGIPHDPNAALLNGIAGHAGLFSTAADLAVFAEHLLTADDPWLAASLRPQIAVEAGRSRGLGWLVTDTGAAYHHGYTGTSLYLCPALGRYAVLLTNAVYHGFSGSRLTPLRDRILAAVTTP</sequence>
<keyword evidence="4" id="KW-1185">Reference proteome</keyword>
<dbReference type="Pfam" id="PF00144">
    <property type="entry name" value="Beta-lactamase"/>
    <property type="match status" value="1"/>
</dbReference>
<dbReference type="PANTHER" id="PTHR43283:SF11">
    <property type="entry name" value="BETA-LACTAMASE-RELATED DOMAIN-CONTAINING PROTEIN"/>
    <property type="match status" value="1"/>
</dbReference>
<evidence type="ECO:0000313" key="3">
    <source>
        <dbReference type="EMBL" id="GAA1119355.1"/>
    </source>
</evidence>
<proteinExistence type="predicted"/>
<feature type="domain" description="Beta-lactamase-related" evidence="2">
    <location>
        <begin position="24"/>
        <end position="328"/>
    </location>
</feature>
<evidence type="ECO:0000313" key="4">
    <source>
        <dbReference type="Proteomes" id="UP001499987"/>
    </source>
</evidence>
<dbReference type="EMBL" id="BAAALD010000113">
    <property type="protein sequence ID" value="GAA1119355.1"/>
    <property type="molecule type" value="Genomic_DNA"/>
</dbReference>
<dbReference type="Gene3D" id="3.40.710.10">
    <property type="entry name" value="DD-peptidase/beta-lactamase superfamily"/>
    <property type="match status" value="1"/>
</dbReference>
<organism evidence="3 4">
    <name type="scientific">Kitasatospora arboriphila</name>
    <dbReference type="NCBI Taxonomy" id="258052"/>
    <lineage>
        <taxon>Bacteria</taxon>
        <taxon>Bacillati</taxon>
        <taxon>Actinomycetota</taxon>
        <taxon>Actinomycetes</taxon>
        <taxon>Kitasatosporales</taxon>
        <taxon>Streptomycetaceae</taxon>
        <taxon>Kitasatospora</taxon>
    </lineage>
</organism>
<dbReference type="Proteomes" id="UP001499987">
    <property type="component" value="Unassembled WGS sequence"/>
</dbReference>
<keyword evidence="1" id="KW-0378">Hydrolase</keyword>
<dbReference type="PANTHER" id="PTHR43283">
    <property type="entry name" value="BETA-LACTAMASE-RELATED"/>
    <property type="match status" value="1"/>
</dbReference>
<accession>A0ABN1U4V9</accession>